<dbReference type="AlphaFoldDB" id="A0A438BUH9"/>
<proteinExistence type="predicted"/>
<feature type="transmembrane region" description="Helical" evidence="2">
    <location>
        <begin position="84"/>
        <end position="107"/>
    </location>
</feature>
<keyword evidence="2" id="KW-0812">Transmembrane</keyword>
<reference evidence="3 4" key="1">
    <citation type="journal article" date="2018" name="PLoS Genet.">
        <title>Population sequencing reveals clonal diversity and ancestral inbreeding in the grapevine cultivar Chardonnay.</title>
        <authorList>
            <person name="Roach M.J."/>
            <person name="Johnson D.L."/>
            <person name="Bohlmann J."/>
            <person name="van Vuuren H.J."/>
            <person name="Jones S.J."/>
            <person name="Pretorius I.S."/>
            <person name="Schmidt S.A."/>
            <person name="Borneman A.R."/>
        </authorList>
    </citation>
    <scope>NUCLEOTIDE SEQUENCE [LARGE SCALE GENOMIC DNA]</scope>
    <source>
        <strain evidence="4">cv. Chardonnay</strain>
        <tissue evidence="3">Leaf</tissue>
    </source>
</reference>
<gene>
    <name evidence="3" type="ORF">CK203_085442</name>
</gene>
<name>A0A438BUH9_VITVI</name>
<sequence>MQRGGGGRLGRGESVVTRKQLQTHVSDARVPFDAPPRSVLATLRLSILISRHASSLSKSAEGFQTSLGFFLFGVQTFKVDFERYFFVIFFVLVLESDFLFCFVRVLVKVKSRY</sequence>
<dbReference type="Proteomes" id="UP000288805">
    <property type="component" value="Unassembled WGS sequence"/>
</dbReference>
<evidence type="ECO:0000256" key="2">
    <source>
        <dbReference type="SAM" id="Phobius"/>
    </source>
</evidence>
<feature type="region of interest" description="Disordered" evidence="1">
    <location>
        <begin position="1"/>
        <end position="22"/>
    </location>
</feature>
<evidence type="ECO:0000313" key="3">
    <source>
        <dbReference type="EMBL" id="RVW14645.1"/>
    </source>
</evidence>
<evidence type="ECO:0000313" key="4">
    <source>
        <dbReference type="Proteomes" id="UP000288805"/>
    </source>
</evidence>
<keyword evidence="2" id="KW-1133">Transmembrane helix</keyword>
<keyword evidence="2" id="KW-0472">Membrane</keyword>
<organism evidence="3 4">
    <name type="scientific">Vitis vinifera</name>
    <name type="common">Grape</name>
    <dbReference type="NCBI Taxonomy" id="29760"/>
    <lineage>
        <taxon>Eukaryota</taxon>
        <taxon>Viridiplantae</taxon>
        <taxon>Streptophyta</taxon>
        <taxon>Embryophyta</taxon>
        <taxon>Tracheophyta</taxon>
        <taxon>Spermatophyta</taxon>
        <taxon>Magnoliopsida</taxon>
        <taxon>eudicotyledons</taxon>
        <taxon>Gunneridae</taxon>
        <taxon>Pentapetalae</taxon>
        <taxon>rosids</taxon>
        <taxon>Vitales</taxon>
        <taxon>Vitaceae</taxon>
        <taxon>Viteae</taxon>
        <taxon>Vitis</taxon>
    </lineage>
</organism>
<accession>A0A438BUH9</accession>
<dbReference type="EMBL" id="QGNW01002614">
    <property type="protein sequence ID" value="RVW14645.1"/>
    <property type="molecule type" value="Genomic_DNA"/>
</dbReference>
<evidence type="ECO:0000256" key="1">
    <source>
        <dbReference type="SAM" id="MobiDB-lite"/>
    </source>
</evidence>
<comment type="caution">
    <text evidence="3">The sequence shown here is derived from an EMBL/GenBank/DDBJ whole genome shotgun (WGS) entry which is preliminary data.</text>
</comment>
<protein>
    <submittedName>
        <fullName evidence="3">Uncharacterized protein</fullName>
    </submittedName>
</protein>